<dbReference type="EMBL" id="MT142402">
    <property type="protein sequence ID" value="QJA79998.1"/>
    <property type="molecule type" value="Genomic_DNA"/>
</dbReference>
<keyword evidence="1" id="KW-0472">Membrane</keyword>
<protein>
    <submittedName>
        <fullName evidence="2">Uncharacterized protein</fullName>
    </submittedName>
</protein>
<reference evidence="2" key="1">
    <citation type="submission" date="2020-03" db="EMBL/GenBank/DDBJ databases">
        <title>The deep terrestrial virosphere.</title>
        <authorList>
            <person name="Holmfeldt K."/>
            <person name="Nilsson E."/>
            <person name="Simone D."/>
            <person name="Lopez-Fernandez M."/>
            <person name="Wu X."/>
            <person name="de Brujin I."/>
            <person name="Lundin D."/>
            <person name="Andersson A."/>
            <person name="Bertilsson S."/>
            <person name="Dopson M."/>
        </authorList>
    </citation>
    <scope>NUCLEOTIDE SEQUENCE</scope>
    <source>
        <strain evidence="2">MM415A00796</strain>
    </source>
</reference>
<proteinExistence type="predicted"/>
<sequence length="113" mass="12413">MAESQSVGKCAELRQGCRDAVFSHIDTRHNEVMAELGQIKSKLAYREGVENGHRDTDNRPPVARRRLSWKEVAVAVAVIATVILSVGAVLRGGMSHAELVKVVREVLAQEKKP</sequence>
<accession>A0A6M3KEP1</accession>
<dbReference type="AlphaFoldDB" id="A0A6M3KEP1"/>
<feature type="transmembrane region" description="Helical" evidence="1">
    <location>
        <begin position="72"/>
        <end position="90"/>
    </location>
</feature>
<organism evidence="2">
    <name type="scientific">viral metagenome</name>
    <dbReference type="NCBI Taxonomy" id="1070528"/>
    <lineage>
        <taxon>unclassified sequences</taxon>
        <taxon>metagenomes</taxon>
        <taxon>organismal metagenomes</taxon>
    </lineage>
</organism>
<evidence type="ECO:0000256" key="1">
    <source>
        <dbReference type="SAM" id="Phobius"/>
    </source>
</evidence>
<gene>
    <name evidence="2" type="ORF">MM415A00796_0002</name>
</gene>
<keyword evidence="1" id="KW-0812">Transmembrane</keyword>
<keyword evidence="1" id="KW-1133">Transmembrane helix</keyword>
<evidence type="ECO:0000313" key="2">
    <source>
        <dbReference type="EMBL" id="QJA79998.1"/>
    </source>
</evidence>
<name>A0A6M3KEP1_9ZZZZ</name>